<sequence length="167" mass="17741">MKSRSLPFLPALVLATLASAAHASGNHAADVGKPGVAAQATRRVQVDMSDAMRFTPSSIDVKQGETVRLVVTNSGRLPHELVIGSAQDLKAHEMQMKQHPGMVHADENLVSVAPGQTGELVWQFTRAGRIEFACLQPGHFDAGMKGAFHVAGKPAKAAKDDHADHSH</sequence>
<protein>
    <submittedName>
        <fullName evidence="7">Cupredoxin family protein</fullName>
    </submittedName>
</protein>
<dbReference type="PANTHER" id="PTHR38439">
    <property type="entry name" value="AURACYANIN-B"/>
    <property type="match status" value="1"/>
</dbReference>
<evidence type="ECO:0000256" key="2">
    <source>
        <dbReference type="ARBA" id="ARBA00022723"/>
    </source>
</evidence>
<feature type="signal peptide" evidence="5">
    <location>
        <begin position="1"/>
        <end position="23"/>
    </location>
</feature>
<reference evidence="7 8" key="1">
    <citation type="submission" date="2023-06" db="EMBL/GenBank/DDBJ databases">
        <title>Pelomonas sp. APW6 16S ribosomal RNA gene genome sequencing and assembly.</title>
        <authorList>
            <person name="Woo H."/>
        </authorList>
    </citation>
    <scope>NUCLEOTIDE SEQUENCE [LARGE SCALE GENOMIC DNA]</scope>
    <source>
        <strain evidence="7 8">APW6</strain>
    </source>
</reference>
<dbReference type="RefSeq" id="WP_285984758.1">
    <property type="nucleotide sequence ID" value="NZ_JASVDS010000011.1"/>
</dbReference>
<keyword evidence="8" id="KW-1185">Reference proteome</keyword>
<keyword evidence="3" id="KW-0574">Periplasm</keyword>
<comment type="subcellular location">
    <subcellularLocation>
        <location evidence="1">Periplasm</location>
    </subcellularLocation>
</comment>
<dbReference type="EMBL" id="JASVDS010000011">
    <property type="protein sequence ID" value="MDL5034683.1"/>
    <property type="molecule type" value="Genomic_DNA"/>
</dbReference>
<feature type="chain" id="PRO_5045605051" evidence="5">
    <location>
        <begin position="24"/>
        <end position="167"/>
    </location>
</feature>
<evidence type="ECO:0000259" key="6">
    <source>
        <dbReference type="Pfam" id="PF00127"/>
    </source>
</evidence>
<evidence type="ECO:0000256" key="4">
    <source>
        <dbReference type="ARBA" id="ARBA00023008"/>
    </source>
</evidence>
<evidence type="ECO:0000256" key="1">
    <source>
        <dbReference type="ARBA" id="ARBA00004418"/>
    </source>
</evidence>
<dbReference type="InterPro" id="IPR000923">
    <property type="entry name" value="BlueCu_1"/>
</dbReference>
<evidence type="ECO:0000313" key="8">
    <source>
        <dbReference type="Proteomes" id="UP001238603"/>
    </source>
</evidence>
<dbReference type="PANTHER" id="PTHR38439:SF3">
    <property type="entry name" value="COPPER-RESISTANT CUPROPROTEIN COPI"/>
    <property type="match status" value="1"/>
</dbReference>
<dbReference type="SUPFAM" id="SSF49503">
    <property type="entry name" value="Cupredoxins"/>
    <property type="match status" value="1"/>
</dbReference>
<gene>
    <name evidence="7" type="ORF">QRD43_22460</name>
</gene>
<evidence type="ECO:0000313" key="7">
    <source>
        <dbReference type="EMBL" id="MDL5034683.1"/>
    </source>
</evidence>
<accession>A0ABT7LPC4</accession>
<evidence type="ECO:0000256" key="5">
    <source>
        <dbReference type="SAM" id="SignalP"/>
    </source>
</evidence>
<dbReference type="Proteomes" id="UP001238603">
    <property type="component" value="Unassembled WGS sequence"/>
</dbReference>
<keyword evidence="5" id="KW-0732">Signal</keyword>
<dbReference type="Pfam" id="PF00127">
    <property type="entry name" value="Copper-bind"/>
    <property type="match status" value="1"/>
</dbReference>
<feature type="domain" description="Blue (type 1) copper" evidence="6">
    <location>
        <begin position="44"/>
        <end position="150"/>
    </location>
</feature>
<dbReference type="CDD" id="cd04211">
    <property type="entry name" value="Cupredoxin_like_2"/>
    <property type="match status" value="1"/>
</dbReference>
<evidence type="ECO:0000256" key="3">
    <source>
        <dbReference type="ARBA" id="ARBA00022764"/>
    </source>
</evidence>
<keyword evidence="4" id="KW-0186">Copper</keyword>
<comment type="caution">
    <text evidence="7">The sequence shown here is derived from an EMBL/GenBank/DDBJ whole genome shotgun (WGS) entry which is preliminary data.</text>
</comment>
<organism evidence="7 8">
    <name type="scientific">Roseateles subflavus</name>
    <dbReference type="NCBI Taxonomy" id="3053353"/>
    <lineage>
        <taxon>Bacteria</taxon>
        <taxon>Pseudomonadati</taxon>
        <taxon>Pseudomonadota</taxon>
        <taxon>Betaproteobacteria</taxon>
        <taxon>Burkholderiales</taxon>
        <taxon>Sphaerotilaceae</taxon>
        <taxon>Roseateles</taxon>
    </lineage>
</organism>
<dbReference type="InterPro" id="IPR008972">
    <property type="entry name" value="Cupredoxin"/>
</dbReference>
<dbReference type="Gene3D" id="2.60.40.420">
    <property type="entry name" value="Cupredoxins - blue copper proteins"/>
    <property type="match status" value="1"/>
</dbReference>
<name>A0ABT7LPC4_9BURK</name>
<dbReference type="InterPro" id="IPR050845">
    <property type="entry name" value="Cu-binding_ET"/>
</dbReference>
<keyword evidence="2" id="KW-0479">Metal-binding</keyword>
<proteinExistence type="predicted"/>